<accession>A0A6M3VXM4</accession>
<dbReference type="EMBL" id="MN876841">
    <property type="protein sequence ID" value="QJF12286.1"/>
    <property type="molecule type" value="Genomic_DNA"/>
</dbReference>
<organism evidence="2 3">
    <name type="scientific">Saccharolobus solfataricus rod-shaped virus 1</name>
    <name type="common">SSRV1</name>
    <dbReference type="NCBI Taxonomy" id="2730619"/>
    <lineage>
        <taxon>Viruses</taxon>
        <taxon>Adnaviria</taxon>
        <taxon>Zilligvirae</taxon>
        <taxon>Taleaviricota</taxon>
        <taxon>Tokiviricetes</taxon>
        <taxon>Ligamenvirales</taxon>
        <taxon>Rudiviridae</taxon>
        <taxon>Hoswirudivirus</taxon>
        <taxon>Hoswirudivirus saccharolobi</taxon>
        <taxon>Hoswirudivirus SSRV1</taxon>
    </lineage>
</organism>
<evidence type="ECO:0000313" key="2">
    <source>
        <dbReference type="EMBL" id="QJF12286.1"/>
    </source>
</evidence>
<dbReference type="Proteomes" id="UP000503449">
    <property type="component" value="Segment"/>
</dbReference>
<dbReference type="Pfam" id="PF12193">
    <property type="entry name" value="Sulf_coat_C"/>
    <property type="match status" value="1"/>
</dbReference>
<gene>
    <name evidence="2" type="ORF">SSRV1_gp10</name>
</gene>
<evidence type="ECO:0000313" key="3">
    <source>
        <dbReference type="Proteomes" id="UP000503449"/>
    </source>
</evidence>
<feature type="domain" description="Sulfolobus virus coat protein C-terminal" evidence="1">
    <location>
        <begin position="14"/>
        <end position="86"/>
    </location>
</feature>
<dbReference type="Gene3D" id="1.20.58.800">
    <property type="match status" value="1"/>
</dbReference>
<keyword evidence="2" id="KW-0946">Virion</keyword>
<protein>
    <submittedName>
        <fullName evidence="2">Putative coat protein</fullName>
    </submittedName>
</protein>
<keyword evidence="2" id="KW-0167">Capsid protein</keyword>
<proteinExistence type="predicted"/>
<organismHost>
    <name type="scientific">Saccharolobus solfataricus</name>
    <name type="common">Sulfolobus solfataricus</name>
    <dbReference type="NCBI Taxonomy" id="2287"/>
</organismHost>
<sequence>MKGKFDDWNKYRSDVNKIILEYFNKVGIMATTRALYFSFAQKILAIVRKHQDESLINKLIEGNIQYFVTAFDANEKVLRDIVKIIILAKIVKMNPDDILKEVLTQKSN</sequence>
<keyword evidence="3" id="KW-1185">Reference proteome</keyword>
<reference evidence="2 3" key="1">
    <citation type="journal article" date="2020" name="ISME J.">
        <title>New virus isolates from Italian hydrothermal environments underscore the biogeographic pattern in archaeal virus communities.</title>
        <authorList>
            <person name="Baquero D.P."/>
            <person name="Contursi P."/>
            <person name="Piochi M."/>
            <person name="Bartolucci S."/>
            <person name="Liu Y."/>
            <person name="Cvirkaite-Krupovic V."/>
            <person name="Prangishvili D."/>
            <person name="Krupovic M."/>
        </authorList>
    </citation>
    <scope>NUCLEOTIDE SEQUENCE [LARGE SCALE GENOMIC DNA]</scope>
    <source>
        <strain evidence="2">149</strain>
    </source>
</reference>
<name>A0A6M3VXM4_SSRV1</name>
<evidence type="ECO:0000259" key="1">
    <source>
        <dbReference type="Pfam" id="PF12193"/>
    </source>
</evidence>
<dbReference type="GO" id="GO:0019028">
    <property type="term" value="C:viral capsid"/>
    <property type="evidence" value="ECO:0007669"/>
    <property type="project" value="UniProtKB-KW"/>
</dbReference>
<dbReference type="InterPro" id="IPR022014">
    <property type="entry name" value="Sulfobus_virus_coat_C"/>
</dbReference>